<feature type="domain" description="Ig-like" evidence="11">
    <location>
        <begin position="15"/>
        <end position="95"/>
    </location>
</feature>
<keyword evidence="8" id="KW-0675">Receptor</keyword>
<organism evidence="12 13">
    <name type="scientific">Erpetoichthys calabaricus</name>
    <name type="common">Rope fish</name>
    <name type="synonym">Calamoichthys calabaricus</name>
    <dbReference type="NCBI Taxonomy" id="27687"/>
    <lineage>
        <taxon>Eukaryota</taxon>
        <taxon>Metazoa</taxon>
        <taxon>Chordata</taxon>
        <taxon>Craniata</taxon>
        <taxon>Vertebrata</taxon>
        <taxon>Euteleostomi</taxon>
        <taxon>Actinopterygii</taxon>
        <taxon>Polypteriformes</taxon>
        <taxon>Polypteridae</taxon>
        <taxon>Erpetoichthys</taxon>
    </lineage>
</organism>
<comment type="subcellular location">
    <subcellularLocation>
        <location evidence="1">Cell membrane</location>
        <topology evidence="1">Single-pass type I membrane protein</topology>
    </subcellularLocation>
</comment>
<dbReference type="Proteomes" id="UP000694620">
    <property type="component" value="Chromosome 16"/>
</dbReference>
<accession>A0A8C4XCZ8</accession>
<dbReference type="InterPro" id="IPR003599">
    <property type="entry name" value="Ig_sub"/>
</dbReference>
<dbReference type="SMART" id="SM00406">
    <property type="entry name" value="IGv"/>
    <property type="match status" value="1"/>
</dbReference>
<dbReference type="SMART" id="SM00409">
    <property type="entry name" value="IG"/>
    <property type="match status" value="1"/>
</dbReference>
<evidence type="ECO:0000313" key="13">
    <source>
        <dbReference type="Proteomes" id="UP000694620"/>
    </source>
</evidence>
<dbReference type="GO" id="GO:0009897">
    <property type="term" value="C:external side of plasma membrane"/>
    <property type="evidence" value="ECO:0007669"/>
    <property type="project" value="TreeGrafter"/>
</dbReference>
<keyword evidence="7" id="KW-1015">Disulfide bond</keyword>
<keyword evidence="6" id="KW-0472">Membrane</keyword>
<evidence type="ECO:0000256" key="8">
    <source>
        <dbReference type="ARBA" id="ARBA00023170"/>
    </source>
</evidence>
<dbReference type="InterPro" id="IPR051713">
    <property type="entry name" value="T-cell_Activation_Regulation"/>
</dbReference>
<dbReference type="PANTHER" id="PTHR25466">
    <property type="entry name" value="T-LYMPHOCYTE ACTIVATION ANTIGEN"/>
    <property type="match status" value="1"/>
</dbReference>
<evidence type="ECO:0000256" key="1">
    <source>
        <dbReference type="ARBA" id="ARBA00004251"/>
    </source>
</evidence>
<evidence type="ECO:0000256" key="6">
    <source>
        <dbReference type="ARBA" id="ARBA00023136"/>
    </source>
</evidence>
<keyword evidence="10" id="KW-0393">Immunoglobulin domain</keyword>
<dbReference type="SUPFAM" id="SSF48726">
    <property type="entry name" value="Immunoglobulin"/>
    <property type="match status" value="2"/>
</dbReference>
<keyword evidence="4" id="KW-0732">Signal</keyword>
<dbReference type="GeneTree" id="ENSGT00980000202141"/>
<dbReference type="InterPro" id="IPR007110">
    <property type="entry name" value="Ig-like_dom"/>
</dbReference>
<keyword evidence="2" id="KW-1003">Cell membrane</keyword>
<name>A0A8C4XCZ8_ERPCA</name>
<dbReference type="InterPro" id="IPR013783">
    <property type="entry name" value="Ig-like_fold"/>
</dbReference>
<keyword evidence="3" id="KW-0812">Transmembrane</keyword>
<evidence type="ECO:0000256" key="2">
    <source>
        <dbReference type="ARBA" id="ARBA00022475"/>
    </source>
</evidence>
<evidence type="ECO:0000256" key="7">
    <source>
        <dbReference type="ARBA" id="ARBA00023157"/>
    </source>
</evidence>
<dbReference type="Pfam" id="PF07686">
    <property type="entry name" value="V-set"/>
    <property type="match status" value="1"/>
</dbReference>
<dbReference type="GO" id="GO:0042102">
    <property type="term" value="P:positive regulation of T cell proliferation"/>
    <property type="evidence" value="ECO:0007669"/>
    <property type="project" value="TreeGrafter"/>
</dbReference>
<keyword evidence="13" id="KW-1185">Reference proteome</keyword>
<dbReference type="GO" id="GO:0007166">
    <property type="term" value="P:cell surface receptor signaling pathway"/>
    <property type="evidence" value="ECO:0007669"/>
    <property type="project" value="TreeGrafter"/>
</dbReference>
<dbReference type="GO" id="GO:0031295">
    <property type="term" value="P:T cell costimulation"/>
    <property type="evidence" value="ECO:0007669"/>
    <property type="project" value="TreeGrafter"/>
</dbReference>
<reference evidence="12" key="3">
    <citation type="submission" date="2025-09" db="UniProtKB">
        <authorList>
            <consortium name="Ensembl"/>
        </authorList>
    </citation>
    <scope>IDENTIFICATION</scope>
</reference>
<evidence type="ECO:0000256" key="10">
    <source>
        <dbReference type="ARBA" id="ARBA00023319"/>
    </source>
</evidence>
<evidence type="ECO:0000313" key="12">
    <source>
        <dbReference type="Ensembl" id="ENSECRP00000021834.1"/>
    </source>
</evidence>
<proteinExistence type="predicted"/>
<dbReference type="AlphaFoldDB" id="A0A8C4XCZ8"/>
<dbReference type="InterPro" id="IPR013098">
    <property type="entry name" value="Ig_I-set"/>
</dbReference>
<dbReference type="GO" id="GO:0006955">
    <property type="term" value="P:immune response"/>
    <property type="evidence" value="ECO:0007669"/>
    <property type="project" value="TreeGrafter"/>
</dbReference>
<dbReference type="PROSITE" id="PS50835">
    <property type="entry name" value="IG_LIKE"/>
    <property type="match status" value="1"/>
</dbReference>
<evidence type="ECO:0000259" key="11">
    <source>
        <dbReference type="PROSITE" id="PS50835"/>
    </source>
</evidence>
<dbReference type="GO" id="GO:0071222">
    <property type="term" value="P:cellular response to lipopolysaccharide"/>
    <property type="evidence" value="ECO:0007669"/>
    <property type="project" value="TreeGrafter"/>
</dbReference>
<evidence type="ECO:0000256" key="3">
    <source>
        <dbReference type="ARBA" id="ARBA00022692"/>
    </source>
</evidence>
<evidence type="ECO:0000256" key="4">
    <source>
        <dbReference type="ARBA" id="ARBA00022729"/>
    </source>
</evidence>
<reference evidence="12" key="1">
    <citation type="submission" date="2021-06" db="EMBL/GenBank/DDBJ databases">
        <authorList>
            <consortium name="Wellcome Sanger Institute Data Sharing"/>
        </authorList>
    </citation>
    <scope>NUCLEOTIDE SEQUENCE [LARGE SCALE GENOMIC DNA]</scope>
</reference>
<keyword evidence="5" id="KW-1133">Transmembrane helix</keyword>
<dbReference type="PANTHER" id="PTHR25466:SF9">
    <property type="entry name" value="FIBRONECTIN TYPE-III DOMAIN-CONTAINING PROTEIN"/>
    <property type="match status" value="1"/>
</dbReference>
<dbReference type="InterPro" id="IPR036179">
    <property type="entry name" value="Ig-like_dom_sf"/>
</dbReference>
<dbReference type="GO" id="GO:0042130">
    <property type="term" value="P:negative regulation of T cell proliferation"/>
    <property type="evidence" value="ECO:0007669"/>
    <property type="project" value="TreeGrafter"/>
</dbReference>
<evidence type="ECO:0000256" key="5">
    <source>
        <dbReference type="ARBA" id="ARBA00022989"/>
    </source>
</evidence>
<protein>
    <recommendedName>
        <fullName evidence="11">Ig-like domain-containing protein</fullName>
    </recommendedName>
</protein>
<dbReference type="Gene3D" id="2.60.40.10">
    <property type="entry name" value="Immunoglobulins"/>
    <property type="match status" value="2"/>
</dbReference>
<dbReference type="Pfam" id="PF07679">
    <property type="entry name" value="I-set"/>
    <property type="match status" value="1"/>
</dbReference>
<reference evidence="12" key="2">
    <citation type="submission" date="2025-08" db="UniProtKB">
        <authorList>
            <consortium name="Ensembl"/>
        </authorList>
    </citation>
    <scope>IDENTIFICATION</scope>
</reference>
<dbReference type="InterPro" id="IPR013106">
    <property type="entry name" value="Ig_V-set"/>
</dbReference>
<keyword evidence="9" id="KW-0325">Glycoprotein</keyword>
<evidence type="ECO:0000256" key="9">
    <source>
        <dbReference type="ARBA" id="ARBA00023180"/>
    </source>
</evidence>
<dbReference type="Ensembl" id="ENSECRT00000022303.1">
    <property type="protein sequence ID" value="ENSECRP00000021834.1"/>
    <property type="gene ID" value="ENSECRG00000014740.1"/>
</dbReference>
<sequence>ACLFSADNCLTAILGETVDIPCSLNTTEPFKRENISVGWTTAKGDNVHTFINGKDDLENQDPQFKGRTELYRFNQSNFSLRLSNVSKNDEGEYICGYFRDGEKRSIVLSEHCLKVKGEESLCVNLACSTTGYPKPKVHWSVNKKPFQNSSQVNTRLSTDNMGLYNVTSDLTLNVTGDIHVCITKTSLTSPTRAPCGDPRSLPVSPGRDFCLQPVFPNQFSRLQQNQHSFLCPEKYLKMLNK</sequence>